<dbReference type="PANTHER" id="PTHR11941">
    <property type="entry name" value="ENOYL-COA HYDRATASE-RELATED"/>
    <property type="match status" value="1"/>
</dbReference>
<dbReference type="EMBL" id="KB446555">
    <property type="protein sequence ID" value="EME89526.1"/>
    <property type="molecule type" value="Genomic_DNA"/>
</dbReference>
<reference evidence="3 4" key="1">
    <citation type="journal article" date="2012" name="PLoS Pathog.">
        <title>Diverse lifestyles and strategies of plant pathogenesis encoded in the genomes of eighteen Dothideomycetes fungi.</title>
        <authorList>
            <person name="Ohm R.A."/>
            <person name="Feau N."/>
            <person name="Henrissat B."/>
            <person name="Schoch C.L."/>
            <person name="Horwitz B.A."/>
            <person name="Barry K.W."/>
            <person name="Condon B.J."/>
            <person name="Copeland A.C."/>
            <person name="Dhillon B."/>
            <person name="Glaser F."/>
            <person name="Hesse C.N."/>
            <person name="Kosti I."/>
            <person name="LaButti K."/>
            <person name="Lindquist E.A."/>
            <person name="Lucas S."/>
            <person name="Salamov A.A."/>
            <person name="Bradshaw R.E."/>
            <person name="Ciuffetti L."/>
            <person name="Hamelin R.C."/>
            <person name="Kema G.H.J."/>
            <person name="Lawrence C."/>
            <person name="Scott J.A."/>
            <person name="Spatafora J.W."/>
            <person name="Turgeon B.G."/>
            <person name="de Wit P.J.G.M."/>
            <person name="Zhong S."/>
            <person name="Goodwin S.B."/>
            <person name="Grigoriev I.V."/>
        </authorList>
    </citation>
    <scope>NUCLEOTIDE SEQUENCE [LARGE SCALE GENOMIC DNA]</scope>
    <source>
        <strain evidence="3 4">CIRAD86</strain>
    </source>
</reference>
<comment type="similarity">
    <text evidence="1">Belongs to the enoyl-CoA hydratase/isomerase family.</text>
</comment>
<dbReference type="eggNOG" id="KOG1681">
    <property type="taxonomic scope" value="Eukaryota"/>
</dbReference>
<evidence type="ECO:0000256" key="2">
    <source>
        <dbReference type="ARBA" id="ARBA00023026"/>
    </source>
</evidence>
<dbReference type="KEGG" id="pfj:MYCFIDRAFT_210123"/>
<dbReference type="InterPro" id="IPR029045">
    <property type="entry name" value="ClpP/crotonase-like_dom_sf"/>
</dbReference>
<name>N1QBK7_PSEFD</name>
<evidence type="ECO:0000313" key="3">
    <source>
        <dbReference type="EMBL" id="EME89526.1"/>
    </source>
</evidence>
<gene>
    <name evidence="3" type="ORF">MYCFIDRAFT_210123</name>
</gene>
<dbReference type="GO" id="GO:0006635">
    <property type="term" value="P:fatty acid beta-oxidation"/>
    <property type="evidence" value="ECO:0007669"/>
    <property type="project" value="TreeGrafter"/>
</dbReference>
<sequence>MSTLSSSTEARTFIIKIHETCTALRKIPVPVIAKIHGLCFGAGLEIAASCDFRIATRNSVFAMPEVQVGIPSVVEAALLPLLIGMGRTRRLVFLGEHVNAEEAERWGLIERVVEAEGELDEVVGEWVARICGMGPQAVRRQKVLIREWERGFGVEEGIEEGVEAFAGAFEDGGLEPREFMGRFLGRRRA</sequence>
<dbReference type="Proteomes" id="UP000016932">
    <property type="component" value="Unassembled WGS sequence"/>
</dbReference>
<dbReference type="Pfam" id="PF00378">
    <property type="entry name" value="ECH_1"/>
    <property type="match status" value="1"/>
</dbReference>
<dbReference type="GO" id="GO:0005739">
    <property type="term" value="C:mitochondrion"/>
    <property type="evidence" value="ECO:0007669"/>
    <property type="project" value="TreeGrafter"/>
</dbReference>
<keyword evidence="4" id="KW-1185">Reference proteome</keyword>
<dbReference type="VEuPathDB" id="FungiDB:MYCFIDRAFT_210123"/>
<dbReference type="InterPro" id="IPR001753">
    <property type="entry name" value="Enoyl-CoA_hydra/iso"/>
</dbReference>
<proteinExistence type="inferred from homology"/>
<accession>N1QBK7</accession>
<dbReference type="Gene3D" id="3.90.226.10">
    <property type="entry name" value="2-enoyl-CoA Hydratase, Chain A, domain 1"/>
    <property type="match status" value="1"/>
</dbReference>
<dbReference type="AlphaFoldDB" id="N1QBK7"/>
<evidence type="ECO:0000313" key="4">
    <source>
        <dbReference type="Proteomes" id="UP000016932"/>
    </source>
</evidence>
<keyword evidence="2" id="KW-0843">Virulence</keyword>
<dbReference type="HOGENOM" id="CLU_009834_7_3_1"/>
<dbReference type="SUPFAM" id="SSF52096">
    <property type="entry name" value="ClpP/crotonase"/>
    <property type="match status" value="1"/>
</dbReference>
<dbReference type="PANTHER" id="PTHR11941:SF171">
    <property type="entry name" value="SD19268P"/>
    <property type="match status" value="1"/>
</dbReference>
<protein>
    <recommendedName>
        <fullName evidence="5">Enoyl-CoA hydratase</fullName>
    </recommendedName>
</protein>
<evidence type="ECO:0000256" key="1">
    <source>
        <dbReference type="ARBA" id="ARBA00005254"/>
    </source>
</evidence>
<evidence type="ECO:0008006" key="5">
    <source>
        <dbReference type="Google" id="ProtNLM"/>
    </source>
</evidence>
<dbReference type="GeneID" id="19336995"/>
<dbReference type="RefSeq" id="XP_007922117.1">
    <property type="nucleotide sequence ID" value="XM_007923926.1"/>
</dbReference>
<dbReference type="OrthoDB" id="410701at2759"/>
<dbReference type="CDD" id="cd06558">
    <property type="entry name" value="crotonase-like"/>
    <property type="match status" value="1"/>
</dbReference>
<organism evidence="3 4">
    <name type="scientific">Pseudocercospora fijiensis (strain CIRAD86)</name>
    <name type="common">Black leaf streak disease fungus</name>
    <name type="synonym">Mycosphaerella fijiensis</name>
    <dbReference type="NCBI Taxonomy" id="383855"/>
    <lineage>
        <taxon>Eukaryota</taxon>
        <taxon>Fungi</taxon>
        <taxon>Dikarya</taxon>
        <taxon>Ascomycota</taxon>
        <taxon>Pezizomycotina</taxon>
        <taxon>Dothideomycetes</taxon>
        <taxon>Dothideomycetidae</taxon>
        <taxon>Mycosphaerellales</taxon>
        <taxon>Mycosphaerellaceae</taxon>
        <taxon>Pseudocercospora</taxon>
    </lineage>
</organism>
<dbReference type="STRING" id="383855.N1QBK7"/>